<organism evidence="1 2">
    <name type="scientific">Spirosoma aureum</name>
    <dbReference type="NCBI Taxonomy" id="2692134"/>
    <lineage>
        <taxon>Bacteria</taxon>
        <taxon>Pseudomonadati</taxon>
        <taxon>Bacteroidota</taxon>
        <taxon>Cytophagia</taxon>
        <taxon>Cytophagales</taxon>
        <taxon>Cytophagaceae</taxon>
        <taxon>Spirosoma</taxon>
    </lineage>
</organism>
<dbReference type="KEGG" id="spib:G8759_07670"/>
<dbReference type="EMBL" id="CP050063">
    <property type="protein sequence ID" value="QIP12509.1"/>
    <property type="molecule type" value="Genomic_DNA"/>
</dbReference>
<evidence type="ECO:0000313" key="2">
    <source>
        <dbReference type="Proteomes" id="UP000501802"/>
    </source>
</evidence>
<dbReference type="InterPro" id="IPR009057">
    <property type="entry name" value="Homeodomain-like_sf"/>
</dbReference>
<sequence length="69" mass="8052">MKKKLFTEAQIVAVLKQYEGGREAMDVCREYGISKAILFNWRTKYSGMATTHLKALKALQEENRRLKQM</sequence>
<dbReference type="PANTHER" id="PTHR33609">
    <property type="entry name" value="LOW CALCIUM RESPONSE LOCUS PROTEIN S"/>
    <property type="match status" value="1"/>
</dbReference>
<dbReference type="GO" id="GO:0003677">
    <property type="term" value="F:DNA binding"/>
    <property type="evidence" value="ECO:0007669"/>
    <property type="project" value="InterPro"/>
</dbReference>
<dbReference type="AlphaFoldDB" id="A0A6G9AJL2"/>
<dbReference type="PANTHER" id="PTHR33609:SF5">
    <property type="entry name" value="LOW CALCIUM RESPONSE LOCUS PROTEIN S"/>
    <property type="match status" value="1"/>
</dbReference>
<dbReference type="GO" id="GO:0006313">
    <property type="term" value="P:DNA transposition"/>
    <property type="evidence" value="ECO:0007669"/>
    <property type="project" value="InterPro"/>
</dbReference>
<dbReference type="Proteomes" id="UP000501802">
    <property type="component" value="Chromosome"/>
</dbReference>
<reference evidence="1 2" key="1">
    <citation type="submission" date="2020-03" db="EMBL/GenBank/DDBJ databases">
        <authorList>
            <person name="Kim M.K."/>
        </authorList>
    </citation>
    <scope>NUCLEOTIDE SEQUENCE [LARGE SCALE GENOMIC DNA]</scope>
    <source>
        <strain evidence="1 2">BT328</strain>
    </source>
</reference>
<dbReference type="InterPro" id="IPR052546">
    <property type="entry name" value="Transposase_8_domain"/>
</dbReference>
<accession>A0A6G9AJL2</accession>
<dbReference type="InterPro" id="IPR002514">
    <property type="entry name" value="Transposase_8"/>
</dbReference>
<proteinExistence type="predicted"/>
<dbReference type="GO" id="GO:0004803">
    <property type="term" value="F:transposase activity"/>
    <property type="evidence" value="ECO:0007669"/>
    <property type="project" value="InterPro"/>
</dbReference>
<keyword evidence="2" id="KW-1185">Reference proteome</keyword>
<name>A0A6G9AJL2_9BACT</name>
<gene>
    <name evidence="1" type="ORF">G8759_07670</name>
</gene>
<evidence type="ECO:0000313" key="1">
    <source>
        <dbReference type="EMBL" id="QIP12509.1"/>
    </source>
</evidence>
<dbReference type="SUPFAM" id="SSF46689">
    <property type="entry name" value="Homeodomain-like"/>
    <property type="match status" value="1"/>
</dbReference>
<dbReference type="RefSeq" id="WP_167206704.1">
    <property type="nucleotide sequence ID" value="NZ_CP050063.1"/>
</dbReference>
<dbReference type="Pfam" id="PF01527">
    <property type="entry name" value="HTH_Tnp_1"/>
    <property type="match status" value="1"/>
</dbReference>
<protein>
    <submittedName>
        <fullName evidence="1">Transposase</fullName>
    </submittedName>
</protein>